<dbReference type="PANTHER" id="PTHR43390:SF1">
    <property type="entry name" value="CHLOROPLAST PROCESSING PEPTIDASE"/>
    <property type="match status" value="1"/>
</dbReference>
<comment type="caution">
    <text evidence="5">The sequence shown here is derived from an EMBL/GenBank/DDBJ whole genome shotgun (WGS) entry which is preliminary data.</text>
</comment>
<dbReference type="GO" id="GO:0009003">
    <property type="term" value="F:signal peptidase activity"/>
    <property type="evidence" value="ECO:0007669"/>
    <property type="project" value="UniProtKB-EC"/>
</dbReference>
<dbReference type="GO" id="GO:0006465">
    <property type="term" value="P:signal peptide processing"/>
    <property type="evidence" value="ECO:0007669"/>
    <property type="project" value="InterPro"/>
</dbReference>
<feature type="transmembrane region" description="Helical" evidence="3">
    <location>
        <begin position="31"/>
        <end position="51"/>
    </location>
</feature>
<evidence type="ECO:0000256" key="2">
    <source>
        <dbReference type="ARBA" id="ARBA00009370"/>
    </source>
</evidence>
<dbReference type="RefSeq" id="WP_109747322.1">
    <property type="nucleotide sequence ID" value="NZ_JANKBI010000009.1"/>
</dbReference>
<dbReference type="Gene3D" id="2.10.109.10">
    <property type="entry name" value="Umud Fragment, subunit A"/>
    <property type="match status" value="1"/>
</dbReference>
<reference evidence="5 6" key="1">
    <citation type="submission" date="2018-05" db="EMBL/GenBank/DDBJ databases">
        <authorList>
            <person name="Goeker M."/>
            <person name="Huntemann M."/>
            <person name="Clum A."/>
            <person name="Pillay M."/>
            <person name="Palaniappan K."/>
            <person name="Varghese N."/>
            <person name="Mikhailova N."/>
            <person name="Stamatis D."/>
            <person name="Reddy T."/>
            <person name="Daum C."/>
            <person name="Shapiro N."/>
            <person name="Ivanova N."/>
            <person name="Kyrpides N."/>
            <person name="Woyke T."/>
        </authorList>
    </citation>
    <scope>NUCLEOTIDE SEQUENCE [LARGE SCALE GENOMIC DNA]</scope>
    <source>
        <strain evidence="5 6">DSM 26524</strain>
    </source>
</reference>
<dbReference type="AlphaFoldDB" id="A0AB73T1K7"/>
<dbReference type="GO" id="GO:0004252">
    <property type="term" value="F:serine-type endopeptidase activity"/>
    <property type="evidence" value="ECO:0007669"/>
    <property type="project" value="InterPro"/>
</dbReference>
<gene>
    <name evidence="5" type="ORF">C7383_1106</name>
</gene>
<evidence type="ECO:0000259" key="4">
    <source>
        <dbReference type="Pfam" id="PF10502"/>
    </source>
</evidence>
<dbReference type="InterPro" id="IPR036286">
    <property type="entry name" value="LexA/Signal_pep-like_sf"/>
</dbReference>
<dbReference type="SUPFAM" id="SSF51306">
    <property type="entry name" value="LexA/Signal peptidase"/>
    <property type="match status" value="1"/>
</dbReference>
<dbReference type="CDD" id="cd06530">
    <property type="entry name" value="S26_SPase_I"/>
    <property type="match status" value="1"/>
</dbReference>
<keyword evidence="6" id="KW-1185">Reference proteome</keyword>
<dbReference type="PANTHER" id="PTHR43390">
    <property type="entry name" value="SIGNAL PEPTIDASE I"/>
    <property type="match status" value="1"/>
</dbReference>
<evidence type="ECO:0000256" key="1">
    <source>
        <dbReference type="ARBA" id="ARBA00004401"/>
    </source>
</evidence>
<dbReference type="NCBIfam" id="TIGR02227">
    <property type="entry name" value="sigpep_I_bact"/>
    <property type="match status" value="1"/>
</dbReference>
<dbReference type="Pfam" id="PF10502">
    <property type="entry name" value="Peptidase_S26"/>
    <property type="match status" value="1"/>
</dbReference>
<comment type="subcellular location">
    <subcellularLocation>
        <location evidence="1">Cell membrane</location>
        <topology evidence="1">Single-pass type II membrane protein</topology>
    </subcellularLocation>
    <subcellularLocation>
        <location evidence="3">Membrane</location>
        <topology evidence="3">Single-pass type II membrane protein</topology>
    </subcellularLocation>
</comment>
<name>A0AB73T1K7_9FIRM</name>
<proteinExistence type="inferred from homology"/>
<keyword evidence="3" id="KW-1133">Transmembrane helix</keyword>
<keyword evidence="3" id="KW-0645">Protease</keyword>
<feature type="domain" description="Peptidase S26" evidence="4">
    <location>
        <begin position="39"/>
        <end position="130"/>
    </location>
</feature>
<protein>
    <recommendedName>
        <fullName evidence="3">Signal peptidase I</fullName>
        <ecNumber evidence="3">3.4.21.89</ecNumber>
    </recommendedName>
</protein>
<dbReference type="InterPro" id="IPR019533">
    <property type="entry name" value="Peptidase_S26"/>
</dbReference>
<dbReference type="GO" id="GO:0005886">
    <property type="term" value="C:plasma membrane"/>
    <property type="evidence" value="ECO:0007669"/>
    <property type="project" value="UniProtKB-SubCell"/>
</dbReference>
<keyword evidence="3" id="KW-0812">Transmembrane</keyword>
<organism evidence="5 6">
    <name type="scientific">Murimonas intestini</name>
    <dbReference type="NCBI Taxonomy" id="1337051"/>
    <lineage>
        <taxon>Bacteria</taxon>
        <taxon>Bacillati</taxon>
        <taxon>Bacillota</taxon>
        <taxon>Clostridia</taxon>
        <taxon>Lachnospirales</taxon>
        <taxon>Lachnospiraceae</taxon>
        <taxon>Murimonas</taxon>
    </lineage>
</organism>
<dbReference type="EC" id="3.4.21.89" evidence="3"/>
<sequence>MAGYTEGQNVDEIAEMMRYKKIAGKIRKRRAAAVCLGAAVVFGAVFLANSIRQPVIVAGDCMRYTIEDGSQCTVNRLAYIFEKPMYNDLIIYKSGKETKISRILGLPGDRVEIKGGKISINGRPVEEYIQVPGETELTFILDAEQYYVLPDVPGDVSEGSCCIQLEQIVGRVSADQKGGAVGK</sequence>
<accession>A0AB73T1K7</accession>
<evidence type="ECO:0000256" key="3">
    <source>
        <dbReference type="RuleBase" id="RU362042"/>
    </source>
</evidence>
<comment type="similarity">
    <text evidence="2 3">Belongs to the peptidase S26 family.</text>
</comment>
<dbReference type="InterPro" id="IPR000223">
    <property type="entry name" value="Pept_S26A_signal_pept_1"/>
</dbReference>
<dbReference type="Proteomes" id="UP000245412">
    <property type="component" value="Unassembled WGS sequence"/>
</dbReference>
<dbReference type="EMBL" id="QGGY01000010">
    <property type="protein sequence ID" value="PWJ73971.1"/>
    <property type="molecule type" value="Genomic_DNA"/>
</dbReference>
<evidence type="ECO:0000313" key="5">
    <source>
        <dbReference type="EMBL" id="PWJ73971.1"/>
    </source>
</evidence>
<comment type="catalytic activity">
    <reaction evidence="3">
        <text>Cleavage of hydrophobic, N-terminal signal or leader sequences from secreted and periplasmic proteins.</text>
        <dbReference type="EC" id="3.4.21.89"/>
    </reaction>
</comment>
<keyword evidence="3" id="KW-0378">Hydrolase</keyword>
<keyword evidence="3" id="KW-0472">Membrane</keyword>
<evidence type="ECO:0000313" key="6">
    <source>
        <dbReference type="Proteomes" id="UP000245412"/>
    </source>
</evidence>